<dbReference type="Pfam" id="PF13520">
    <property type="entry name" value="AA_permease_2"/>
    <property type="match status" value="1"/>
</dbReference>
<sequence>MFHLGAVLLWQSINLFPIRGFGYISAASGWVYVPFTTFLNYSGNSNAVYAALSSTLMASFVFCPQDTVVRMSEESRRPEKVLPRLVTMSSLVSLILGFPIVLGLNYGILHPIKGLLDEAVPAVEVVLMTLGRPLGITFVALILTGIFFTGLARLSIASRVAYAFARDGGLPKSSYWNHLQSRRKTPQRVSWLVTAACMSGIFPFYWGDGNAFHWIASLACVATNLSFGKL</sequence>
<comment type="caution">
    <text evidence="7">The sequence shown here is derived from an EMBL/GenBank/DDBJ whole genome shotgun (WGS) entry which is preliminary data.</text>
</comment>
<evidence type="ECO:0000313" key="8">
    <source>
        <dbReference type="Proteomes" id="UP000723463"/>
    </source>
</evidence>
<keyword evidence="2" id="KW-0813">Transport</keyword>
<keyword evidence="3 6" id="KW-0812">Transmembrane</keyword>
<proteinExistence type="predicted"/>
<keyword evidence="8" id="KW-1185">Reference proteome</keyword>
<evidence type="ECO:0000256" key="5">
    <source>
        <dbReference type="ARBA" id="ARBA00023136"/>
    </source>
</evidence>
<evidence type="ECO:0000256" key="2">
    <source>
        <dbReference type="ARBA" id="ARBA00022448"/>
    </source>
</evidence>
<dbReference type="GO" id="GO:0016020">
    <property type="term" value="C:membrane"/>
    <property type="evidence" value="ECO:0007669"/>
    <property type="project" value="UniProtKB-SubCell"/>
</dbReference>
<organism evidence="7 8">
    <name type="scientific">Mortierella hygrophila</name>
    <dbReference type="NCBI Taxonomy" id="979708"/>
    <lineage>
        <taxon>Eukaryota</taxon>
        <taxon>Fungi</taxon>
        <taxon>Fungi incertae sedis</taxon>
        <taxon>Mucoromycota</taxon>
        <taxon>Mortierellomycotina</taxon>
        <taxon>Mortierellomycetes</taxon>
        <taxon>Mortierellales</taxon>
        <taxon>Mortierellaceae</taxon>
        <taxon>Mortierella</taxon>
    </lineage>
</organism>
<dbReference type="InterPro" id="IPR002293">
    <property type="entry name" value="AA/rel_permease1"/>
</dbReference>
<evidence type="ECO:0000313" key="7">
    <source>
        <dbReference type="EMBL" id="KAF9548254.1"/>
    </source>
</evidence>
<name>A0A9P6FE94_9FUNG</name>
<dbReference type="GO" id="GO:0022857">
    <property type="term" value="F:transmembrane transporter activity"/>
    <property type="evidence" value="ECO:0007669"/>
    <property type="project" value="InterPro"/>
</dbReference>
<dbReference type="Gene3D" id="1.20.1740.10">
    <property type="entry name" value="Amino acid/polyamine transporter I"/>
    <property type="match status" value="1"/>
</dbReference>
<feature type="transmembrane region" description="Helical" evidence="6">
    <location>
        <begin position="85"/>
        <end position="108"/>
    </location>
</feature>
<dbReference type="Proteomes" id="UP000723463">
    <property type="component" value="Unassembled WGS sequence"/>
</dbReference>
<feature type="transmembrane region" description="Helical" evidence="6">
    <location>
        <begin position="189"/>
        <end position="206"/>
    </location>
</feature>
<dbReference type="PANTHER" id="PTHR45649:SF26">
    <property type="entry name" value="OS04G0435100 PROTEIN"/>
    <property type="match status" value="1"/>
</dbReference>
<feature type="transmembrane region" description="Helical" evidence="6">
    <location>
        <begin position="134"/>
        <end position="156"/>
    </location>
</feature>
<keyword evidence="4 6" id="KW-1133">Transmembrane helix</keyword>
<evidence type="ECO:0000256" key="3">
    <source>
        <dbReference type="ARBA" id="ARBA00022692"/>
    </source>
</evidence>
<evidence type="ECO:0000256" key="1">
    <source>
        <dbReference type="ARBA" id="ARBA00004141"/>
    </source>
</evidence>
<evidence type="ECO:0000256" key="6">
    <source>
        <dbReference type="SAM" id="Phobius"/>
    </source>
</evidence>
<keyword evidence="5 6" id="KW-0472">Membrane</keyword>
<accession>A0A9P6FE94</accession>
<comment type="subcellular location">
    <subcellularLocation>
        <location evidence="1">Membrane</location>
        <topology evidence="1">Multi-pass membrane protein</topology>
    </subcellularLocation>
</comment>
<dbReference type="AlphaFoldDB" id="A0A9P6FE94"/>
<dbReference type="PANTHER" id="PTHR45649">
    <property type="entry name" value="AMINO-ACID PERMEASE BAT1"/>
    <property type="match status" value="1"/>
</dbReference>
<gene>
    <name evidence="7" type="ORF">EC957_007023</name>
</gene>
<reference evidence="7" key="1">
    <citation type="journal article" date="2020" name="Fungal Divers.">
        <title>Resolving the Mortierellaceae phylogeny through synthesis of multi-gene phylogenetics and phylogenomics.</title>
        <authorList>
            <person name="Vandepol N."/>
            <person name="Liber J."/>
            <person name="Desiro A."/>
            <person name="Na H."/>
            <person name="Kennedy M."/>
            <person name="Barry K."/>
            <person name="Grigoriev I.V."/>
            <person name="Miller A.N."/>
            <person name="O'Donnell K."/>
            <person name="Stajich J.E."/>
            <person name="Bonito G."/>
        </authorList>
    </citation>
    <scope>NUCLEOTIDE SEQUENCE</scope>
    <source>
        <strain evidence="7">NRRL 2591</strain>
    </source>
</reference>
<dbReference type="EMBL" id="JAAAXW010000032">
    <property type="protein sequence ID" value="KAF9548254.1"/>
    <property type="molecule type" value="Genomic_DNA"/>
</dbReference>
<feature type="transmembrane region" description="Helical" evidence="6">
    <location>
        <begin position="212"/>
        <end position="228"/>
    </location>
</feature>
<feature type="transmembrane region" description="Helical" evidence="6">
    <location>
        <begin position="21"/>
        <end position="41"/>
    </location>
</feature>
<protein>
    <submittedName>
        <fullName evidence="7">Uncharacterized protein</fullName>
    </submittedName>
</protein>
<evidence type="ECO:0000256" key="4">
    <source>
        <dbReference type="ARBA" id="ARBA00022989"/>
    </source>
</evidence>